<dbReference type="PROSITE" id="PS00379">
    <property type="entry name" value="CDP_ALCOHOL_P_TRANSF"/>
    <property type="match status" value="1"/>
</dbReference>
<evidence type="ECO:0000256" key="10">
    <source>
        <dbReference type="SAM" id="MobiDB-lite"/>
    </source>
</evidence>
<dbReference type="GO" id="GO:0005794">
    <property type="term" value="C:Golgi apparatus"/>
    <property type="evidence" value="ECO:0007669"/>
    <property type="project" value="TreeGrafter"/>
</dbReference>
<dbReference type="PANTHER" id="PTHR15362">
    <property type="entry name" value="PHOSPHATIDYLINOSITOL SYNTHASE"/>
    <property type="match status" value="1"/>
</dbReference>
<evidence type="ECO:0000256" key="3">
    <source>
        <dbReference type="ARBA" id="ARBA00022692"/>
    </source>
</evidence>
<evidence type="ECO:0000256" key="8">
    <source>
        <dbReference type="RuleBase" id="RU003750"/>
    </source>
</evidence>
<dbReference type="InterPro" id="IPR048254">
    <property type="entry name" value="CDP_ALCOHOL_P_TRANSF_CS"/>
</dbReference>
<dbReference type="Proteomes" id="UP000566819">
    <property type="component" value="Unassembled WGS sequence"/>
</dbReference>
<dbReference type="GO" id="GO:0006661">
    <property type="term" value="P:phosphatidylinositol biosynthetic process"/>
    <property type="evidence" value="ECO:0007669"/>
    <property type="project" value="TreeGrafter"/>
</dbReference>
<dbReference type="InterPro" id="IPR000462">
    <property type="entry name" value="CDP-OH_P_trans"/>
</dbReference>
<protein>
    <recommendedName>
        <fullName evidence="14">CDP-diacylglycerol--inositol 3-phosphatidyltransferase</fullName>
    </recommendedName>
</protein>
<keyword evidence="13" id="KW-1185">Reference proteome</keyword>
<evidence type="ECO:0000256" key="2">
    <source>
        <dbReference type="ARBA" id="ARBA00022679"/>
    </source>
</evidence>
<proteinExistence type="inferred from homology"/>
<evidence type="ECO:0000256" key="1">
    <source>
        <dbReference type="ARBA" id="ARBA00004141"/>
    </source>
</evidence>
<evidence type="ECO:0000256" key="5">
    <source>
        <dbReference type="ARBA" id="ARBA00023098"/>
    </source>
</evidence>
<feature type="compositionally biased region" description="Polar residues" evidence="10">
    <location>
        <begin position="444"/>
        <end position="457"/>
    </location>
</feature>
<dbReference type="EMBL" id="JAAMPI010000485">
    <property type="protein sequence ID" value="KAF4631019.1"/>
    <property type="molecule type" value="Genomic_DNA"/>
</dbReference>
<feature type="region of interest" description="Disordered" evidence="10">
    <location>
        <begin position="356"/>
        <end position="422"/>
    </location>
</feature>
<dbReference type="GO" id="GO:0016020">
    <property type="term" value="C:membrane"/>
    <property type="evidence" value="ECO:0007669"/>
    <property type="project" value="UniProtKB-SubCell"/>
</dbReference>
<comment type="subcellular location">
    <subcellularLocation>
        <location evidence="1">Membrane</location>
        <topology evidence="1">Multi-pass membrane protein</topology>
    </subcellularLocation>
</comment>
<keyword evidence="5" id="KW-0443">Lipid metabolism</keyword>
<keyword evidence="4 11" id="KW-1133">Transmembrane helix</keyword>
<name>A0A8H4W4V6_9HELO</name>
<reference evidence="12 13" key="1">
    <citation type="submission" date="2020-03" db="EMBL/GenBank/DDBJ databases">
        <title>Draft Genome Sequence of Cudoniella acicularis.</title>
        <authorList>
            <person name="Buettner E."/>
            <person name="Kellner H."/>
        </authorList>
    </citation>
    <scope>NUCLEOTIDE SEQUENCE [LARGE SCALE GENOMIC DNA]</scope>
    <source>
        <strain evidence="12 13">DSM 108380</strain>
    </source>
</reference>
<keyword evidence="3 11" id="KW-0812">Transmembrane</keyword>
<feature type="region of interest" description="Disordered" evidence="10">
    <location>
        <begin position="1"/>
        <end position="39"/>
    </location>
</feature>
<feature type="transmembrane region" description="Helical" evidence="11">
    <location>
        <begin position="185"/>
        <end position="203"/>
    </location>
</feature>
<dbReference type="GO" id="GO:0003881">
    <property type="term" value="F:CDP-diacylglycerol-inositol 3-phosphatidyltransferase activity"/>
    <property type="evidence" value="ECO:0007669"/>
    <property type="project" value="TreeGrafter"/>
</dbReference>
<dbReference type="InterPro" id="IPR043130">
    <property type="entry name" value="CDP-OH_PTrfase_TM_dom"/>
</dbReference>
<feature type="coiled-coil region" evidence="9">
    <location>
        <begin position="642"/>
        <end position="669"/>
    </location>
</feature>
<feature type="region of interest" description="Disordered" evidence="10">
    <location>
        <begin position="786"/>
        <end position="809"/>
    </location>
</feature>
<dbReference type="AlphaFoldDB" id="A0A8H4W4V6"/>
<feature type="compositionally biased region" description="Low complexity" evidence="10">
    <location>
        <begin position="365"/>
        <end position="375"/>
    </location>
</feature>
<feature type="compositionally biased region" description="Pro residues" evidence="10">
    <location>
        <begin position="458"/>
        <end position="475"/>
    </location>
</feature>
<comment type="caution">
    <text evidence="12">The sequence shown here is derived from an EMBL/GenBank/DDBJ whole genome shotgun (WGS) entry which is preliminary data.</text>
</comment>
<sequence length="951" mass="105403">MSSVRTRRQAAAVSTPTTPSPAPRAEQVVMNGNGSAHASPNEDYVKENIFLFWPNLIGYSRIILAFASLYYMPLHPRTCSILYSVSCLLDALDGYAARYFEQSTRFGAVLDMVTDRCTTACLLVFLSSAWPRWALLFQGLISLDLASHYVHMYATLIMGGSDQSHKAVDKSRSFILNLYYTNKTVLFLFCALNEIFFIALYLLSFSSPLLSPSLLEVKRNGDASSTLLPGNPSGASSFIFANPHSAAALELARANKMDSFWPWVIAGISFPVMAGKQIINVVQLVKASRWLAEGDIEMRRAAGLPRRRKMKAGEEYPPHAQAALPGTPYFDHKLSGHFSQECISLLTKIRIEEQNSISTSSIRASTGTSTSTMPETSPPPSARRFSPTPVETTTKKIRRFAPEPVETTARSSKKEDVPPIEDAAVDKKDFAPKRRFLPEPVETTFKSSKLQTVQSLPTPEPTPISIPDSLPPTETPKPRRRFVPELIETSKRSKKAGDRRPATLPTDKNSFQPELEAIASDESKENSDEEDYDEGLGDSTPSLSGSYGSSDDSVMRMQLARTRESCDDRFSGYLLALAAKAAEKQLREQALAAFPNESFHEIVEHFYDRELDPTSDEEVVEGIGLLMEDPKLLNVRRKSTEVGWAAKEMQQHQEKLNRMREEETNQKIADEATKPTFKDPFWTNGMTAKFALGQQEAVDPKKEAELERMRSAASPPMLGADLKFRMCPSPKHTKFESDQRHDVQPNKSEGGGGLWGGYCVAEEPGEVISPTIQKGPSFIHTPHCEPEDPFSSASASRIPGGAKAHKTNNSQERVRMLAGLDERLKAEVNRAKAEAALSEEFNDEFVTQVYNYLSLGYPALARQYDEELARISHIAPEDLRIDDKKKNAKGHIGLVDAPGASGNGKETPKCARWKALRIYILEWGRQHPSMSNGAASPSAWGVRARRGSWAI</sequence>
<keyword evidence="9" id="KW-0175">Coiled coil</keyword>
<dbReference type="PANTHER" id="PTHR15362:SF4">
    <property type="entry name" value="CDP-DIACYLGLYCEROL--INOSITOL 3-PHOSPHATIDYLTRANSFERASE"/>
    <property type="match status" value="1"/>
</dbReference>
<feature type="region of interest" description="Disordered" evidence="10">
    <location>
        <begin position="732"/>
        <end position="752"/>
    </location>
</feature>
<feature type="compositionally biased region" description="Basic and acidic residues" evidence="10">
    <location>
        <begin position="488"/>
        <end position="501"/>
    </location>
</feature>
<feature type="compositionally biased region" description="Basic and acidic residues" evidence="10">
    <location>
        <begin position="733"/>
        <end position="744"/>
    </location>
</feature>
<feature type="compositionally biased region" description="Acidic residues" evidence="10">
    <location>
        <begin position="527"/>
        <end position="536"/>
    </location>
</feature>
<dbReference type="OrthoDB" id="4716584at2759"/>
<evidence type="ECO:0000256" key="6">
    <source>
        <dbReference type="ARBA" id="ARBA00023136"/>
    </source>
</evidence>
<comment type="similarity">
    <text evidence="8">Belongs to the CDP-alcohol phosphatidyltransferase class-I family.</text>
</comment>
<feature type="compositionally biased region" description="Low complexity" evidence="10">
    <location>
        <begin position="538"/>
        <end position="551"/>
    </location>
</feature>
<evidence type="ECO:0000313" key="13">
    <source>
        <dbReference type="Proteomes" id="UP000566819"/>
    </source>
</evidence>
<evidence type="ECO:0000256" key="7">
    <source>
        <dbReference type="ARBA" id="ARBA00023264"/>
    </source>
</evidence>
<dbReference type="Pfam" id="PF01066">
    <property type="entry name" value="CDP-OH_P_transf"/>
    <property type="match status" value="1"/>
</dbReference>
<organism evidence="12 13">
    <name type="scientific">Cudoniella acicularis</name>
    <dbReference type="NCBI Taxonomy" id="354080"/>
    <lineage>
        <taxon>Eukaryota</taxon>
        <taxon>Fungi</taxon>
        <taxon>Dikarya</taxon>
        <taxon>Ascomycota</taxon>
        <taxon>Pezizomycotina</taxon>
        <taxon>Leotiomycetes</taxon>
        <taxon>Helotiales</taxon>
        <taxon>Tricladiaceae</taxon>
        <taxon>Cudoniella</taxon>
    </lineage>
</organism>
<feature type="region of interest" description="Disordered" evidence="10">
    <location>
        <begin position="444"/>
        <end position="551"/>
    </location>
</feature>
<evidence type="ECO:0008006" key="14">
    <source>
        <dbReference type="Google" id="ProtNLM"/>
    </source>
</evidence>
<evidence type="ECO:0000256" key="11">
    <source>
        <dbReference type="SAM" id="Phobius"/>
    </source>
</evidence>
<keyword evidence="2 8" id="KW-0808">Transferase</keyword>
<dbReference type="FunFam" id="1.20.120.1760:FF:000011">
    <property type="entry name" value="Cdp-diacylglycerol-inositol 3-phosphatidyltransferase pis"/>
    <property type="match status" value="1"/>
</dbReference>
<evidence type="ECO:0000256" key="4">
    <source>
        <dbReference type="ARBA" id="ARBA00022989"/>
    </source>
</evidence>
<keyword evidence="7" id="KW-1208">Phospholipid metabolism</keyword>
<evidence type="ECO:0000313" key="12">
    <source>
        <dbReference type="EMBL" id="KAF4631019.1"/>
    </source>
</evidence>
<accession>A0A8H4W4V6</accession>
<evidence type="ECO:0000256" key="9">
    <source>
        <dbReference type="SAM" id="Coils"/>
    </source>
</evidence>
<keyword evidence="6 11" id="KW-0472">Membrane</keyword>
<gene>
    <name evidence="12" type="ORF">G7Y89_g7110</name>
</gene>
<dbReference type="Gene3D" id="1.20.120.1760">
    <property type="match status" value="1"/>
</dbReference>